<keyword evidence="2" id="KW-1185">Reference proteome</keyword>
<proteinExistence type="predicted"/>
<evidence type="ECO:0000313" key="1">
    <source>
        <dbReference type="EMBL" id="MCQ6960256.1"/>
    </source>
</evidence>
<gene>
    <name evidence="1" type="ORF">NPE20_19910</name>
</gene>
<evidence type="ECO:0008006" key="3">
    <source>
        <dbReference type="Google" id="ProtNLM"/>
    </source>
</evidence>
<dbReference type="EMBL" id="JANHOH010000006">
    <property type="protein sequence ID" value="MCQ6960256.1"/>
    <property type="molecule type" value="Genomic_DNA"/>
</dbReference>
<organism evidence="1 2">
    <name type="scientific">Mucilaginibacter aquariorum</name>
    <dbReference type="NCBI Taxonomy" id="2967225"/>
    <lineage>
        <taxon>Bacteria</taxon>
        <taxon>Pseudomonadati</taxon>
        <taxon>Bacteroidota</taxon>
        <taxon>Sphingobacteriia</taxon>
        <taxon>Sphingobacteriales</taxon>
        <taxon>Sphingobacteriaceae</taxon>
        <taxon>Mucilaginibacter</taxon>
    </lineage>
</organism>
<dbReference type="Proteomes" id="UP001204376">
    <property type="component" value="Unassembled WGS sequence"/>
</dbReference>
<name>A0ABT1T6J5_9SPHI</name>
<comment type="caution">
    <text evidence="1">The sequence shown here is derived from an EMBL/GenBank/DDBJ whole genome shotgun (WGS) entry which is preliminary data.</text>
</comment>
<dbReference type="RefSeq" id="WP_256540443.1">
    <property type="nucleotide sequence ID" value="NZ_JANHOH010000006.1"/>
</dbReference>
<evidence type="ECO:0000313" key="2">
    <source>
        <dbReference type="Proteomes" id="UP001204376"/>
    </source>
</evidence>
<sequence length="70" mass="8079">MILSIIIMNAAGKHYKFINSKTGYVIFYSSLKKDLSPDEAKAELDKIKAQVAAKNCIYQETIYWEEMKDE</sequence>
<accession>A0ABT1T6J5</accession>
<protein>
    <recommendedName>
        <fullName evidence="3">DUF1508 domain-containing protein</fullName>
    </recommendedName>
</protein>
<reference evidence="1 2" key="1">
    <citation type="submission" date="2022-07" db="EMBL/GenBank/DDBJ databases">
        <title>Mucilaginibacter sp. JC4.</title>
        <authorList>
            <person name="Le V."/>
            <person name="Ko S.-R."/>
            <person name="Ahn C.-Y."/>
            <person name="Oh H.-M."/>
        </authorList>
    </citation>
    <scope>NUCLEOTIDE SEQUENCE [LARGE SCALE GENOMIC DNA]</scope>
    <source>
        <strain evidence="1 2">JC4</strain>
    </source>
</reference>